<keyword evidence="3" id="KW-1185">Reference proteome</keyword>
<dbReference type="Proteomes" id="UP000272942">
    <property type="component" value="Unassembled WGS sequence"/>
</dbReference>
<sequence>MYPVDVLADCALVASTPSRVNGVDEHRDTSAKSSTSSESQTRAFSTGKVQFRIVHIVSGTQYIPHCYGFGC</sequence>
<gene>
    <name evidence="2" type="ORF">ECPE_LOCUS18247</name>
</gene>
<evidence type="ECO:0000313" key="3">
    <source>
        <dbReference type="Proteomes" id="UP000272942"/>
    </source>
</evidence>
<proteinExistence type="predicted"/>
<protein>
    <submittedName>
        <fullName evidence="2">Uncharacterized protein</fullName>
    </submittedName>
</protein>
<name>A0A3P8H357_9TREM</name>
<organism evidence="2 3">
    <name type="scientific">Echinostoma caproni</name>
    <dbReference type="NCBI Taxonomy" id="27848"/>
    <lineage>
        <taxon>Eukaryota</taxon>
        <taxon>Metazoa</taxon>
        <taxon>Spiralia</taxon>
        <taxon>Lophotrochozoa</taxon>
        <taxon>Platyhelminthes</taxon>
        <taxon>Trematoda</taxon>
        <taxon>Digenea</taxon>
        <taxon>Plagiorchiida</taxon>
        <taxon>Echinostomata</taxon>
        <taxon>Echinostomatoidea</taxon>
        <taxon>Echinostomatidae</taxon>
        <taxon>Echinostoma</taxon>
    </lineage>
</organism>
<dbReference type="EMBL" id="UZAN01076247">
    <property type="protein sequence ID" value="VDP95932.1"/>
    <property type="molecule type" value="Genomic_DNA"/>
</dbReference>
<reference evidence="2 3" key="1">
    <citation type="submission" date="2018-11" db="EMBL/GenBank/DDBJ databases">
        <authorList>
            <consortium name="Pathogen Informatics"/>
        </authorList>
    </citation>
    <scope>NUCLEOTIDE SEQUENCE [LARGE SCALE GENOMIC DNA]</scope>
    <source>
        <strain evidence="2 3">Egypt</strain>
    </source>
</reference>
<evidence type="ECO:0000313" key="2">
    <source>
        <dbReference type="EMBL" id="VDP95932.1"/>
    </source>
</evidence>
<dbReference type="AlphaFoldDB" id="A0A3P8H357"/>
<feature type="compositionally biased region" description="Low complexity" evidence="1">
    <location>
        <begin position="31"/>
        <end position="41"/>
    </location>
</feature>
<accession>A0A3P8H357</accession>
<evidence type="ECO:0000256" key="1">
    <source>
        <dbReference type="SAM" id="MobiDB-lite"/>
    </source>
</evidence>
<feature type="region of interest" description="Disordered" evidence="1">
    <location>
        <begin position="20"/>
        <end position="41"/>
    </location>
</feature>